<feature type="domain" description="Sushi" evidence="8">
    <location>
        <begin position="558"/>
        <end position="611"/>
    </location>
</feature>
<organism evidence="9 10">
    <name type="scientific">Dissostichus eleginoides</name>
    <name type="common">Patagonian toothfish</name>
    <name type="synonym">Dissostichus amissus</name>
    <dbReference type="NCBI Taxonomy" id="100907"/>
    <lineage>
        <taxon>Eukaryota</taxon>
        <taxon>Metazoa</taxon>
        <taxon>Chordata</taxon>
        <taxon>Craniata</taxon>
        <taxon>Vertebrata</taxon>
        <taxon>Euteleostomi</taxon>
        <taxon>Actinopterygii</taxon>
        <taxon>Neopterygii</taxon>
        <taxon>Teleostei</taxon>
        <taxon>Neoteleostei</taxon>
        <taxon>Acanthomorphata</taxon>
        <taxon>Eupercaria</taxon>
        <taxon>Perciformes</taxon>
        <taxon>Notothenioidei</taxon>
        <taxon>Nototheniidae</taxon>
        <taxon>Dissostichus</taxon>
    </lineage>
</organism>
<keyword evidence="4 5" id="KW-1015">Disulfide bond</keyword>
<feature type="disulfide bond" evidence="5">
    <location>
        <begin position="179"/>
        <end position="206"/>
    </location>
</feature>
<comment type="caution">
    <text evidence="9">The sequence shown here is derived from an EMBL/GenBank/DDBJ whole genome shotgun (WGS) entry which is preliminary data.</text>
</comment>
<evidence type="ECO:0000256" key="5">
    <source>
        <dbReference type="PROSITE-ProRule" id="PRU00302"/>
    </source>
</evidence>
<feature type="domain" description="Sushi" evidence="8">
    <location>
        <begin position="328"/>
        <end position="381"/>
    </location>
</feature>
<dbReference type="AlphaFoldDB" id="A0AAD9ERZ2"/>
<dbReference type="PANTHER" id="PTHR45785">
    <property type="entry name" value="COMPLEMENT FACTOR H-RELATED"/>
    <property type="match status" value="1"/>
</dbReference>
<feature type="compositionally biased region" description="Gly residues" evidence="6">
    <location>
        <begin position="267"/>
        <end position="280"/>
    </location>
</feature>
<comment type="caution">
    <text evidence="5">Lacks conserved residue(s) required for the propagation of feature annotation.</text>
</comment>
<dbReference type="InterPro" id="IPR051503">
    <property type="entry name" value="ComplSys_Reg/VirEntry_Med"/>
</dbReference>
<dbReference type="InterPro" id="IPR035976">
    <property type="entry name" value="Sushi/SCR/CCP_sf"/>
</dbReference>
<dbReference type="SMART" id="SM00032">
    <property type="entry name" value="CCP"/>
    <property type="match status" value="9"/>
</dbReference>
<evidence type="ECO:0000313" key="10">
    <source>
        <dbReference type="Proteomes" id="UP001228049"/>
    </source>
</evidence>
<keyword evidence="2 5" id="KW-0768">Sushi</keyword>
<feature type="domain" description="Sushi" evidence="8">
    <location>
        <begin position="25"/>
        <end position="84"/>
    </location>
</feature>
<dbReference type="Gene3D" id="2.10.70.10">
    <property type="entry name" value="Complement Module, domain 1"/>
    <property type="match status" value="8"/>
</dbReference>
<evidence type="ECO:0000313" key="9">
    <source>
        <dbReference type="EMBL" id="KAK1879258.1"/>
    </source>
</evidence>
<feature type="disulfide bond" evidence="5">
    <location>
        <begin position="439"/>
        <end position="482"/>
    </location>
</feature>
<feature type="signal peptide" evidence="7">
    <location>
        <begin position="1"/>
        <end position="20"/>
    </location>
</feature>
<evidence type="ECO:0000256" key="3">
    <source>
        <dbReference type="ARBA" id="ARBA00022729"/>
    </source>
</evidence>
<dbReference type="InterPro" id="IPR000436">
    <property type="entry name" value="Sushi_SCR_CCP_dom"/>
</dbReference>
<keyword evidence="3 7" id="KW-0732">Signal</keyword>
<gene>
    <name evidence="9" type="ORF">KUDE01_027381</name>
</gene>
<feature type="disulfide bond" evidence="5">
    <location>
        <begin position="615"/>
        <end position="658"/>
    </location>
</feature>
<evidence type="ECO:0000256" key="6">
    <source>
        <dbReference type="SAM" id="MobiDB-lite"/>
    </source>
</evidence>
<feature type="compositionally biased region" description="Gly residues" evidence="6">
    <location>
        <begin position="234"/>
        <end position="247"/>
    </location>
</feature>
<comment type="subcellular location">
    <subcellularLocation>
        <location evidence="1">Virion</location>
    </subcellularLocation>
</comment>
<evidence type="ECO:0000256" key="4">
    <source>
        <dbReference type="ARBA" id="ARBA00023157"/>
    </source>
</evidence>
<feature type="domain" description="Sushi" evidence="8">
    <location>
        <begin position="147"/>
        <end position="208"/>
    </location>
</feature>
<dbReference type="CDD" id="cd00033">
    <property type="entry name" value="CCP"/>
    <property type="match status" value="5"/>
</dbReference>
<feature type="domain" description="Sushi" evidence="8">
    <location>
        <begin position="437"/>
        <end position="495"/>
    </location>
</feature>
<dbReference type="SUPFAM" id="SSF57535">
    <property type="entry name" value="Complement control module/SCR domain"/>
    <property type="match status" value="9"/>
</dbReference>
<evidence type="ECO:0000256" key="2">
    <source>
        <dbReference type="ARBA" id="ARBA00022659"/>
    </source>
</evidence>
<reference evidence="9" key="1">
    <citation type="submission" date="2023-04" db="EMBL/GenBank/DDBJ databases">
        <title>Chromosome-level genome of Chaenocephalus aceratus.</title>
        <authorList>
            <person name="Park H."/>
        </authorList>
    </citation>
    <scope>NUCLEOTIDE SEQUENCE</scope>
    <source>
        <strain evidence="9">DE</strain>
        <tissue evidence="9">Muscle</tissue>
    </source>
</reference>
<sequence length="735" mass="79297">MSVGYLGFVLLLWFPGVLHAQNETQNCTDSSLIGGYVVPEQKTYPHATTLTYACDNGSKPAVEGWWATSICQNGKWSPEPQCIDEKACVPLTIPNGNFDASRDGWYGEMDKIWVRCDEGYEHKDRDTTAQCINGTWSSVPICERSTESCGDPPKKKHAVIIGKRYQELFAVNSKLQYNCEDGYTAEGADTKTIICISGNWTEGPTCKVGSGGGHTTSAGSGTQPGGGDRRPDTGHGGSTVGGTGGGHTTSAGSGRQPAGGDRRPDTGHGGSTVGGTGGGHTTSAGSGRQPAGGDRRPDTGHGGSTVGGTGGGHTTSAGSGRQPAGGDANCGDYPSVPDGDVVQVSGTYLKYQCNRFYTLEGPDIVMCQSNGKWTEPPSCKAAFCVIDPAQTTMRDVRISRVEYVKEGVDTHIPCIWLYISRRVQCINGRIHYTHYEKACVPLTIPNGNYDARTDGWYGEREKIWVRCDEGYEHKDRDATAQCINGAWSSVPICEKYRIMWDPPKIPHAVIIGKGYQQVFAVNSQLQCNCEDGYTAEGADTKTIICISGNWTEGPTCIDNCGTPPVVANGDVVKNNGRYLQYQCADHYERVGPKMVGCYIDGTWSEAPTCKDEEACVPLTIPNGNYDASTDGWYKDRDKIWVRCDEGYEHKDRDATAQCINGTWSSVPICEIDNCGTPPVVANGDVVKNNGRYLQYQCANQYERVGPKMVGCYIDGCVRVKCTPIEASLETADDGY</sequence>
<evidence type="ECO:0000256" key="1">
    <source>
        <dbReference type="ARBA" id="ARBA00004328"/>
    </source>
</evidence>
<feature type="compositionally biased region" description="Gly residues" evidence="6">
    <location>
        <begin position="300"/>
        <end position="313"/>
    </location>
</feature>
<feature type="disulfide bond" evidence="5">
    <location>
        <begin position="88"/>
        <end position="131"/>
    </location>
</feature>
<protein>
    <submittedName>
        <fullName evidence="9">Complement factor H</fullName>
    </submittedName>
</protein>
<dbReference type="Pfam" id="PF00084">
    <property type="entry name" value="Sushi"/>
    <property type="match status" value="8"/>
</dbReference>
<keyword evidence="10" id="KW-1185">Reference proteome</keyword>
<feature type="chain" id="PRO_5042005207" evidence="7">
    <location>
        <begin position="21"/>
        <end position="735"/>
    </location>
</feature>
<dbReference type="PANTHER" id="PTHR45785:SF2">
    <property type="entry name" value="COMPLEMENT FACTOR H-RELATED"/>
    <property type="match status" value="1"/>
</dbReference>
<feature type="domain" description="Sushi" evidence="8">
    <location>
        <begin position="86"/>
        <end position="144"/>
    </location>
</feature>
<dbReference type="PROSITE" id="PS50923">
    <property type="entry name" value="SUSHI"/>
    <property type="match status" value="7"/>
</dbReference>
<proteinExistence type="predicted"/>
<accession>A0AAD9ERZ2</accession>
<name>A0AAD9ERZ2_DISEL</name>
<dbReference type="EMBL" id="JASDAP010000026">
    <property type="protein sequence ID" value="KAK1879258.1"/>
    <property type="molecule type" value="Genomic_DNA"/>
</dbReference>
<feature type="region of interest" description="Disordered" evidence="6">
    <location>
        <begin position="207"/>
        <end position="332"/>
    </location>
</feature>
<evidence type="ECO:0000256" key="7">
    <source>
        <dbReference type="SAM" id="SignalP"/>
    </source>
</evidence>
<evidence type="ECO:0000259" key="8">
    <source>
        <dbReference type="PROSITE" id="PS50923"/>
    </source>
</evidence>
<feature type="domain" description="Sushi" evidence="8">
    <location>
        <begin position="613"/>
        <end position="671"/>
    </location>
</feature>
<dbReference type="Proteomes" id="UP001228049">
    <property type="component" value="Unassembled WGS sequence"/>
</dbReference>